<proteinExistence type="predicted"/>
<accession>A0A914YMI2</accession>
<dbReference type="PANTHER" id="PTHR32046:SF11">
    <property type="entry name" value="IMMUNE-ASSOCIATED NUCLEOTIDE-BINDING PROTEIN 10-LIKE"/>
    <property type="match status" value="1"/>
</dbReference>
<dbReference type="Gene3D" id="3.40.50.300">
    <property type="entry name" value="P-loop containing nucleotide triphosphate hydrolases"/>
    <property type="match status" value="1"/>
</dbReference>
<dbReference type="PANTHER" id="PTHR32046">
    <property type="entry name" value="G DOMAIN-CONTAINING PROTEIN"/>
    <property type="match status" value="1"/>
</dbReference>
<evidence type="ECO:0000313" key="2">
    <source>
        <dbReference type="WBParaSite" id="PSU_v2.g20137.t1"/>
    </source>
</evidence>
<protein>
    <submittedName>
        <fullName evidence="2">G domain-containing protein</fullName>
    </submittedName>
</protein>
<sequence>MHISQYFNAQCITTNYLQLQKTFNSQNTVLCENNMMQQNGDERNIKAVEINFPCPKCFDDGLKEWVCERCRQKIEYNIDDEKLYCDCGSNYIKEFAFKCSDPGHGNDYVKFSENILAELVQGIKPLQEINILVIGETGVGKSTWINALANYISYDSIQDVLNNENNFINLIPTQFEITEKQPNGELFQKSIKVGESKNENFTEGQSATQTSKAYTFRHNKCLYRIIDTPGIGDSRGIEQDKTNMENIMQFISLYKEIHGICVLMRPNEARITPSFEFCFKELLVQFHRSAVENIVFCFPQTSGFNFEVSFFLQNIFVHN</sequence>
<dbReference type="AlphaFoldDB" id="A0A914YMI2"/>
<dbReference type="InterPro" id="IPR027417">
    <property type="entry name" value="P-loop_NTPase"/>
</dbReference>
<dbReference type="WBParaSite" id="PSU_v2.g20137.t1">
    <property type="protein sequence ID" value="PSU_v2.g20137.t1"/>
    <property type="gene ID" value="PSU_v2.g20137"/>
</dbReference>
<keyword evidence="1" id="KW-1185">Reference proteome</keyword>
<dbReference type="SUPFAM" id="SSF52540">
    <property type="entry name" value="P-loop containing nucleoside triphosphate hydrolases"/>
    <property type="match status" value="1"/>
</dbReference>
<name>A0A914YMI2_9BILA</name>
<reference evidence="2" key="1">
    <citation type="submission" date="2022-11" db="UniProtKB">
        <authorList>
            <consortium name="WormBaseParasite"/>
        </authorList>
    </citation>
    <scope>IDENTIFICATION</scope>
</reference>
<organism evidence="1 2">
    <name type="scientific">Panagrolaimus superbus</name>
    <dbReference type="NCBI Taxonomy" id="310955"/>
    <lineage>
        <taxon>Eukaryota</taxon>
        <taxon>Metazoa</taxon>
        <taxon>Ecdysozoa</taxon>
        <taxon>Nematoda</taxon>
        <taxon>Chromadorea</taxon>
        <taxon>Rhabditida</taxon>
        <taxon>Tylenchina</taxon>
        <taxon>Panagrolaimomorpha</taxon>
        <taxon>Panagrolaimoidea</taxon>
        <taxon>Panagrolaimidae</taxon>
        <taxon>Panagrolaimus</taxon>
    </lineage>
</organism>
<evidence type="ECO:0000313" key="1">
    <source>
        <dbReference type="Proteomes" id="UP000887577"/>
    </source>
</evidence>
<dbReference type="Proteomes" id="UP000887577">
    <property type="component" value="Unplaced"/>
</dbReference>